<evidence type="ECO:0000256" key="2">
    <source>
        <dbReference type="SAM" id="MobiDB-lite"/>
    </source>
</evidence>
<evidence type="ECO:0000313" key="3">
    <source>
        <dbReference type="EMBL" id="MDW2797046.1"/>
    </source>
</evidence>
<organism evidence="3 4">
    <name type="scientific">Clostridium boliviensis</name>
    <dbReference type="NCBI Taxonomy" id="318465"/>
    <lineage>
        <taxon>Bacteria</taxon>
        <taxon>Bacillati</taxon>
        <taxon>Bacillota</taxon>
        <taxon>Clostridia</taxon>
        <taxon>Eubacteriales</taxon>
        <taxon>Clostridiaceae</taxon>
        <taxon>Clostridium</taxon>
    </lineage>
</organism>
<comment type="caution">
    <text evidence="3">The sequence shown here is derived from an EMBL/GenBank/DDBJ whole genome shotgun (WGS) entry which is preliminary data.</text>
</comment>
<sequence length="1947" mass="217468">MADNDSMIKLTAALEKEKSTKQINQDIKALEKTISQLHLMAVLYKGESRKELDTSIEELEKKVKAIKLKTTVDVRSITKELDGALQNVTLKDIKINNLGMKLAARKVAQIITGTLERYIALPKIELKQDQFHMDISGIQKNLSMVAAGFDLAVSGIIKFRKAINTSKEITSLFNEISKLSGIASEDVQKLSEVSLQAAGTYGKSIKEYLEGVLAVLKNSQVSISGQEEQLIQVFQSMDSLFENSTITWENRLISMQNAWDGFVYSLMNADSSGGSSFLFQTILSVETLYQYLNQIPQKIAQLSASPALAATVDLQVTTKSENISGNETKSGAAAFDIKGIMNSASDFKDISKSVDELEEKLIKSQYGFNSLSSAIAESHENLRNYLDTCTNEDPPSLEGYQQHLNEAGVQTDLLRAKTIMLNLAFTAVSAIGMQLVTMGIQAIGKAIYNQQHQTDIAAEAAANAKQELADIQSDVDGLNSKLQTTSQRINELKSKDSITLVEQEELQNLTATNEELKNQLKIKKALENIAAEDSNKKSEDYFKSKQSYKKFKGMDDVYLPDDSMDAYKSPDMRKKNSTPLDRLKDELADYQELESLYEDVVKQKSELDNSDQKSTGDYQKLASLGMQKSDIETELEKLKNHIKESVPEIQENLAALDPDKNKDLINQAQQSLDDFTQEFGSSEPVLPLKVSLDLDTDKNQIDEMIKKAADGGLTTADISANLLVKSDMSPEDFISAFNLEFEKEIGNQKNENFKNSLSEISAGKLEEYINYLNSGDLNQNSITSFEDLNKIMKETGVSAENAFNNLKEFSKDYVTSSDLTSGMETTAQLIGSVKQEFADTKNVATSSLNAISKKFPQLSGAVLEYSQGAIHYDDLIKQLEDAYAEDSEAYRLNIVYKLQFDESFFSVVRDRNQRLFEDLAKAYGDDLKNWNNLVRAKSGINTGFRNKLSNILGGSSENSLTPDELYDKYITVNKDNTISVKEEMRNKYSKIQGQTLDKEISKYNENVKKLDDAAESQIVIPEIPKVSPKSTPAVSGSNTSSTSQPPQEINWIEREEKMLDEARTRLKEASSDSNIDYLGVSEKDFNRAKAILNSTTAPTIEQLNELKEMTQKSGLSMDEFYKTVQGGTWSASRQSLLDKLVDADKLSLEKQKEITSQYQKQYEDMVANITPEYRSKIENGSLSVEQFSGKEAEVINKAISAYDKLTASKNKVNELNKAYTEDFMASYENRYAALEAENEQIKNSSSLIEKQIAYIKSSGEVVDSSLYKKLMNLSGQEELVTKEILANKRKELQDMLNQDRNSENSESYLKLKEDINKTESSLYDLKKAQEEYNFQLLKLPIEHLETVGNMYKDIQSAMENWSGEMESSGKKADSGYYQGLISNGLTLSDQLREQGDLIERAMDNYEAGSDNWNELYGKLQNVNSEMSSMVQSLHKWNEELLKMPLDKLSASSTDMQKISEGLEALKSDYDTAINAVTGAINEQIASINKQKDAVNEEYESSKKSLQDKLDLLNKQNDKLKLQQKYEQSLYDLQKANQQATEKVIRNGEVVYEQDSDKLRAAKEAVQDAKFDLETNEIQSQIDSLQETLDGLNDTYQDQIDSLQKISDKWSEINEKITKAQNDAKADEILGTGWKDKILSGKDDSLYQNLNGLYTGITQQISAYKDQIESTEKIYTLLENYIASYKEGTLTYNQALTGINNLLSQLNQKMSPTENLQNLYDYYASIKGTDADGLSILAGFRQGLQDSASELIKSLEQYNKNYGTISEYTSSWQQLTDNVASMLHVLKDVRDNLESSEDSEDEEDSVHSNGEPYMGGGYVNGGPGDTRKDGISKGLIGATSASARETKMKLLGLKSMDSDEFASILHRNEAVFNTEQQDMLLSNLEQAWNFTPGAGTFIMDSGTKPHQAITNFEFGGIQINECSNPDELAKGILNGGLKSAIIQQTGKH</sequence>
<keyword evidence="4" id="KW-1185">Reference proteome</keyword>
<feature type="coiled-coil region" evidence="1">
    <location>
        <begin position="1484"/>
        <end position="1542"/>
    </location>
</feature>
<evidence type="ECO:0008006" key="5">
    <source>
        <dbReference type="Google" id="ProtNLM"/>
    </source>
</evidence>
<feature type="compositionally biased region" description="Gly residues" evidence="2">
    <location>
        <begin position="1812"/>
        <end position="1823"/>
    </location>
</feature>
<dbReference type="EMBL" id="JAWONS010000102">
    <property type="protein sequence ID" value="MDW2797046.1"/>
    <property type="molecule type" value="Genomic_DNA"/>
</dbReference>
<feature type="coiled-coil region" evidence="1">
    <location>
        <begin position="580"/>
        <end position="641"/>
    </location>
</feature>
<reference evidence="3 4" key="1">
    <citation type="submission" date="2023-10" db="EMBL/GenBank/DDBJ databases">
        <title>A novel Glycoside Hydrolase 43-Like Enzyme from Clostrdium boliviensis is an Endo-xylanase, and a Candidate for Xylooligosaccharides Production from Different Xylan Substrates.</title>
        <authorList>
            <person name="Alvarez M.T."/>
            <person name="Rocabado-Villegas L.R."/>
            <person name="Salas-Veizaga D.M."/>
            <person name="Linares-Pasten J.A."/>
            <person name="Gudmundsdottir E.E."/>
            <person name="Hreggvidsson G.O."/>
            <person name="Adlercreutz P."/>
            <person name="Nordberg Karlsson E."/>
        </authorList>
    </citation>
    <scope>NUCLEOTIDE SEQUENCE [LARGE SCALE GENOMIC DNA]</scope>
    <source>
        <strain evidence="3 4">E-1</strain>
    </source>
</reference>
<feature type="region of interest" description="Disordered" evidence="2">
    <location>
        <begin position="1026"/>
        <end position="1047"/>
    </location>
</feature>
<keyword evidence="1" id="KW-0175">Coiled coil</keyword>
<proteinExistence type="predicted"/>
<protein>
    <recommendedName>
        <fullName evidence="5">Phage tail tape measure protein</fullName>
    </recommendedName>
</protein>
<feature type="coiled-coil region" evidence="1">
    <location>
        <begin position="461"/>
        <end position="526"/>
    </location>
</feature>
<feature type="compositionally biased region" description="Polar residues" evidence="2">
    <location>
        <begin position="1028"/>
        <end position="1047"/>
    </location>
</feature>
<evidence type="ECO:0000256" key="1">
    <source>
        <dbReference type="SAM" id="Coils"/>
    </source>
</evidence>
<feature type="compositionally biased region" description="Acidic residues" evidence="2">
    <location>
        <begin position="1793"/>
        <end position="1803"/>
    </location>
</feature>
<dbReference type="RefSeq" id="WP_318063303.1">
    <property type="nucleotide sequence ID" value="NZ_JAWONS010000102.1"/>
</dbReference>
<evidence type="ECO:0000313" key="4">
    <source>
        <dbReference type="Proteomes" id="UP001276854"/>
    </source>
</evidence>
<name>A0ABU4GHF6_9CLOT</name>
<feature type="coiled-coil region" evidence="1">
    <location>
        <begin position="1574"/>
        <end position="1601"/>
    </location>
</feature>
<dbReference type="PANTHER" id="PTHR45615">
    <property type="entry name" value="MYOSIN HEAVY CHAIN, NON-MUSCLE"/>
    <property type="match status" value="1"/>
</dbReference>
<feature type="coiled-coil region" evidence="1">
    <location>
        <begin position="1224"/>
        <end position="1251"/>
    </location>
</feature>
<feature type="region of interest" description="Disordered" evidence="2">
    <location>
        <begin position="1791"/>
        <end position="1832"/>
    </location>
</feature>
<dbReference type="PANTHER" id="PTHR45615:SF40">
    <property type="entry name" value="MYOSIN HEAVY CHAIN, NON-MUSCLE"/>
    <property type="match status" value="1"/>
</dbReference>
<accession>A0ABU4GHF6</accession>
<gene>
    <name evidence="3" type="ORF">RZO55_05560</name>
</gene>
<dbReference type="Proteomes" id="UP001276854">
    <property type="component" value="Unassembled WGS sequence"/>
</dbReference>